<evidence type="ECO:0008006" key="3">
    <source>
        <dbReference type="Google" id="ProtNLM"/>
    </source>
</evidence>
<proteinExistence type="predicted"/>
<protein>
    <recommendedName>
        <fullName evidence="3">HNH endonuclease</fullName>
    </recommendedName>
</protein>
<accession>A0A0G1XXV5</accession>
<dbReference type="Proteomes" id="UP000034740">
    <property type="component" value="Unassembled WGS sequence"/>
</dbReference>
<sequence>MLPPPKSAPILIVGALFLFCVAVWSIALAPASDAVKKIDARVFGSPTDESRTRMDVLLAEHIGGPELAKRSKTSGCAVRGPFPDRACTPGSVFESATTSVICVSGYTKKVRSVSDKLRRQIYSSYDIAYPQPTGSYELDHLIPLALGGDNSTANLFPEAAEPAPGFKEKDVVEVYLYEEVCAGRLPLAAAQRQIAADWLSVYKALDPAVAARIKQKYRSWSN</sequence>
<dbReference type="EMBL" id="LCRO01000001">
    <property type="protein sequence ID" value="KKW36013.1"/>
    <property type="molecule type" value="Genomic_DNA"/>
</dbReference>
<gene>
    <name evidence="1" type="ORF">UY83_C0001G0044</name>
</gene>
<reference evidence="1 2" key="1">
    <citation type="journal article" date="2015" name="Nature">
        <title>rRNA introns, odd ribosomes, and small enigmatic genomes across a large radiation of phyla.</title>
        <authorList>
            <person name="Brown C.T."/>
            <person name="Hug L.A."/>
            <person name="Thomas B.C."/>
            <person name="Sharon I."/>
            <person name="Castelle C.J."/>
            <person name="Singh A."/>
            <person name="Wilkins M.J."/>
            <person name="Williams K.H."/>
            <person name="Banfield J.F."/>
        </authorList>
    </citation>
    <scope>NUCLEOTIDE SEQUENCE [LARGE SCALE GENOMIC DNA]</scope>
</reference>
<dbReference type="AlphaFoldDB" id="A0A0G1XXV5"/>
<evidence type="ECO:0000313" key="1">
    <source>
        <dbReference type="EMBL" id="KKW36013.1"/>
    </source>
</evidence>
<organism evidence="1 2">
    <name type="scientific">Candidatus Adlerbacteria bacterium GW2011_GWA1_54_10</name>
    <dbReference type="NCBI Taxonomy" id="1618605"/>
    <lineage>
        <taxon>Bacteria</taxon>
        <taxon>Candidatus Adleribacteriota</taxon>
    </lineage>
</organism>
<evidence type="ECO:0000313" key="2">
    <source>
        <dbReference type="Proteomes" id="UP000034740"/>
    </source>
</evidence>
<comment type="caution">
    <text evidence="1">The sequence shown here is derived from an EMBL/GenBank/DDBJ whole genome shotgun (WGS) entry which is preliminary data.</text>
</comment>
<name>A0A0G1XXV5_9BACT</name>